<dbReference type="AlphaFoldDB" id="A0A1Y6K5C6"/>
<accession>A0A1Y6K5C6</accession>
<dbReference type="Proteomes" id="UP000195514">
    <property type="component" value="Chromosome I"/>
</dbReference>
<dbReference type="SUPFAM" id="SSF53335">
    <property type="entry name" value="S-adenosyl-L-methionine-dependent methyltransferases"/>
    <property type="match status" value="1"/>
</dbReference>
<dbReference type="EMBL" id="LT859958">
    <property type="protein sequence ID" value="SMX53789.1"/>
    <property type="molecule type" value="Genomic_DNA"/>
</dbReference>
<dbReference type="InterPro" id="IPR029063">
    <property type="entry name" value="SAM-dependent_MTases_sf"/>
</dbReference>
<gene>
    <name evidence="2" type="ORF">CFX1CAM_0724</name>
</gene>
<evidence type="ECO:0000313" key="2">
    <source>
        <dbReference type="EMBL" id="SMX53789.1"/>
    </source>
</evidence>
<dbReference type="CDD" id="cd02440">
    <property type="entry name" value="AdoMet_MTases"/>
    <property type="match status" value="1"/>
</dbReference>
<dbReference type="KEGG" id="abat:CFX1CAM_0724"/>
<feature type="domain" description="Methyltransferase" evidence="1">
    <location>
        <begin position="133"/>
        <end position="234"/>
    </location>
</feature>
<proteinExistence type="predicted"/>
<sequence>MPHDLIFSHHQISPLLAKNPASVISISPNLGRTKVHVRRVESGWALPDGELLTDANLNTISSDLNGCFRLVGSQLKKVQTFSSRTNRYYSLMPTAGAPTMLISGIPMHRVKDITPDMDTRQKLKALGKPYGRILDTASGLGYTAIMAAQTAEQVVTIEFDPAVHEICRQNPWSAELFTLSNIQPLIGDSVDLVAAFPDATFNAIIHDPPTFSLAGEMYALETYQHLYRILKPGGRLFHYIGNPNSRYGANTGRGVIARLGQVGFRVSAKPRAFGVLAVKENKGL</sequence>
<dbReference type="Gene3D" id="3.40.50.150">
    <property type="entry name" value="Vaccinia Virus protein VP39"/>
    <property type="match status" value="1"/>
</dbReference>
<evidence type="ECO:0000259" key="1">
    <source>
        <dbReference type="Pfam" id="PF13649"/>
    </source>
</evidence>
<keyword evidence="3" id="KW-1185">Reference proteome</keyword>
<dbReference type="InterPro" id="IPR041698">
    <property type="entry name" value="Methyltransf_25"/>
</dbReference>
<protein>
    <recommendedName>
        <fullName evidence="1">Methyltransferase domain-containing protein</fullName>
    </recommendedName>
</protein>
<dbReference type="Pfam" id="PF13649">
    <property type="entry name" value="Methyltransf_25"/>
    <property type="match status" value="1"/>
</dbReference>
<name>A0A1Y6K5C6_9CHLR</name>
<reference evidence="3" key="1">
    <citation type="submission" date="2017-05" db="EMBL/GenBank/DDBJ databases">
        <authorList>
            <person name="Kirkegaard R."/>
            <person name="Mcilroy J S."/>
        </authorList>
    </citation>
    <scope>NUCLEOTIDE SEQUENCE [LARGE SCALE GENOMIC DNA]</scope>
</reference>
<evidence type="ECO:0000313" key="3">
    <source>
        <dbReference type="Proteomes" id="UP000195514"/>
    </source>
</evidence>
<dbReference type="OrthoDB" id="9815877at2"/>
<dbReference type="RefSeq" id="WP_087861706.1">
    <property type="nucleotide sequence ID" value="NZ_LT859958.1"/>
</dbReference>
<organism evidence="2 3">
    <name type="scientific">Candidatus Brevifilum fermentans</name>
    <dbReference type="NCBI Taxonomy" id="1986204"/>
    <lineage>
        <taxon>Bacteria</taxon>
        <taxon>Bacillati</taxon>
        <taxon>Chloroflexota</taxon>
        <taxon>Anaerolineae</taxon>
        <taxon>Anaerolineales</taxon>
        <taxon>Anaerolineaceae</taxon>
        <taxon>Candidatus Brevifilum</taxon>
    </lineage>
</organism>